<dbReference type="AlphaFoldDB" id="A0A139AMU2"/>
<accession>A0A139AMU2</accession>
<protein>
    <submittedName>
        <fullName evidence="1">Uncharacterized protein</fullName>
    </submittedName>
</protein>
<organism evidence="1 2">
    <name type="scientific">Gonapodya prolifera (strain JEL478)</name>
    <name type="common">Monoblepharis prolifera</name>
    <dbReference type="NCBI Taxonomy" id="1344416"/>
    <lineage>
        <taxon>Eukaryota</taxon>
        <taxon>Fungi</taxon>
        <taxon>Fungi incertae sedis</taxon>
        <taxon>Chytridiomycota</taxon>
        <taxon>Chytridiomycota incertae sedis</taxon>
        <taxon>Monoblepharidomycetes</taxon>
        <taxon>Monoblepharidales</taxon>
        <taxon>Gonapodyaceae</taxon>
        <taxon>Gonapodya</taxon>
    </lineage>
</organism>
<evidence type="ECO:0000313" key="2">
    <source>
        <dbReference type="Proteomes" id="UP000070544"/>
    </source>
</evidence>
<name>A0A139AMU2_GONPJ</name>
<keyword evidence="2" id="KW-1185">Reference proteome</keyword>
<dbReference type="EMBL" id="KQ965743">
    <property type="protein sequence ID" value="KXS18072.1"/>
    <property type="molecule type" value="Genomic_DNA"/>
</dbReference>
<proteinExistence type="predicted"/>
<reference evidence="1 2" key="1">
    <citation type="journal article" date="2015" name="Genome Biol. Evol.">
        <title>Phylogenomic analyses indicate that early fungi evolved digesting cell walls of algal ancestors of land plants.</title>
        <authorList>
            <person name="Chang Y."/>
            <person name="Wang S."/>
            <person name="Sekimoto S."/>
            <person name="Aerts A.L."/>
            <person name="Choi C."/>
            <person name="Clum A."/>
            <person name="LaButti K.M."/>
            <person name="Lindquist E.A."/>
            <person name="Yee Ngan C."/>
            <person name="Ohm R.A."/>
            <person name="Salamov A.A."/>
            <person name="Grigoriev I.V."/>
            <person name="Spatafora J.W."/>
            <person name="Berbee M.L."/>
        </authorList>
    </citation>
    <scope>NUCLEOTIDE SEQUENCE [LARGE SCALE GENOMIC DNA]</scope>
    <source>
        <strain evidence="1 2">JEL478</strain>
    </source>
</reference>
<sequence length="216" mass="21680">MPPILADLGPIHVKALELFGNASSGAGLTSVTALAGVHRSLPLENERSEDPATVVAIDVGGNRLSETITICQHGPVRPRPSPNHVQVVQSYATRLTSNLAGSGMVPLAFEISGFTPTPVNILPSAPLPGDCVVKIGGKGGTGASCLIGATVLFPSTMGSTRAQTTAGPKVSRAITRTVPLAALSAAVGLQTYGIGVCLAASPSAVPASVNFQKAAA</sequence>
<gene>
    <name evidence="1" type="ORF">M427DRAFT_42552</name>
</gene>
<dbReference type="Proteomes" id="UP000070544">
    <property type="component" value="Unassembled WGS sequence"/>
</dbReference>
<evidence type="ECO:0000313" key="1">
    <source>
        <dbReference type="EMBL" id="KXS18072.1"/>
    </source>
</evidence>